<evidence type="ECO:0000256" key="1">
    <source>
        <dbReference type="SAM" id="MobiDB-lite"/>
    </source>
</evidence>
<proteinExistence type="predicted"/>
<evidence type="ECO:0000313" key="2">
    <source>
        <dbReference type="EMBL" id="OAI11824.1"/>
    </source>
</evidence>
<keyword evidence="3" id="KW-1185">Reference proteome</keyword>
<accession>A0A177N2E6</accession>
<feature type="region of interest" description="Disordered" evidence="1">
    <location>
        <begin position="92"/>
        <end position="141"/>
    </location>
</feature>
<dbReference type="Proteomes" id="UP000077628">
    <property type="component" value="Unassembled WGS sequence"/>
</dbReference>
<dbReference type="STRING" id="702114.A1355_15095"/>
<evidence type="ECO:0000313" key="3">
    <source>
        <dbReference type="Proteomes" id="UP000077628"/>
    </source>
</evidence>
<name>A0A177N2E6_9GAMM</name>
<dbReference type="AlphaFoldDB" id="A0A177N2E6"/>
<protein>
    <submittedName>
        <fullName evidence="2">Uncharacterized protein</fullName>
    </submittedName>
</protein>
<dbReference type="RefSeq" id="WP_064031579.1">
    <property type="nucleotide sequence ID" value="NZ_LUUK01000226.1"/>
</dbReference>
<organism evidence="2 3">
    <name type="scientific">Methylomonas koyamae</name>
    <dbReference type="NCBI Taxonomy" id="702114"/>
    <lineage>
        <taxon>Bacteria</taxon>
        <taxon>Pseudomonadati</taxon>
        <taxon>Pseudomonadota</taxon>
        <taxon>Gammaproteobacteria</taxon>
        <taxon>Methylococcales</taxon>
        <taxon>Methylococcaceae</taxon>
        <taxon>Methylomonas</taxon>
    </lineage>
</organism>
<dbReference type="EMBL" id="LUUK01000226">
    <property type="protein sequence ID" value="OAI11824.1"/>
    <property type="molecule type" value="Genomic_DNA"/>
</dbReference>
<comment type="caution">
    <text evidence="2">The sequence shown here is derived from an EMBL/GenBank/DDBJ whole genome shotgun (WGS) entry which is preliminary data.</text>
</comment>
<feature type="compositionally biased region" description="Basic residues" evidence="1">
    <location>
        <begin position="115"/>
        <end position="141"/>
    </location>
</feature>
<reference evidence="3" key="1">
    <citation type="submission" date="2016-03" db="EMBL/GenBank/DDBJ databases">
        <authorList>
            <person name="Heylen K."/>
            <person name="De Vos P."/>
            <person name="Vekeman B."/>
        </authorList>
    </citation>
    <scope>NUCLEOTIDE SEQUENCE [LARGE SCALE GENOMIC DNA]</scope>
    <source>
        <strain evidence="3">R-45383</strain>
    </source>
</reference>
<dbReference type="OrthoDB" id="5574104at2"/>
<gene>
    <name evidence="2" type="ORF">A1355_15095</name>
</gene>
<sequence>MKPRSGPIGALSAAALLSLGIWMSRPVQAEVLGTISDDTAAPTVPAESSGRDDRKIVYRVICTPEDHDLPDCDQSTVDGGVVPSSANAVAVPDLPADAEDDAKLESAAAEPAAAHARKSGKSKKAGKKTAAKSSAGKKRHR</sequence>